<reference evidence="3 6" key="2">
    <citation type="submission" date="2013-02" db="EMBL/GenBank/DDBJ databases">
        <title>The Genome Sequence of Acinetobacter sp. NIPH 899.</title>
        <authorList>
            <consortium name="The Broad Institute Genome Sequencing Platform"/>
            <consortium name="The Broad Institute Genome Sequencing Center for Infectious Disease"/>
            <person name="Cerqueira G."/>
            <person name="Feldgarden M."/>
            <person name="Courvalin P."/>
            <person name="Perichon B."/>
            <person name="Grillot-Courvalin C."/>
            <person name="Clermont D."/>
            <person name="Rocha E."/>
            <person name="Yoon E.-J."/>
            <person name="Nemec A."/>
            <person name="Walker B."/>
            <person name="Young S.K."/>
            <person name="Zeng Q."/>
            <person name="Gargeya S."/>
            <person name="Fitzgerald M."/>
            <person name="Haas B."/>
            <person name="Abouelleil A."/>
            <person name="Alvarado L."/>
            <person name="Arachchi H.M."/>
            <person name="Berlin A.M."/>
            <person name="Chapman S.B."/>
            <person name="Dewar J."/>
            <person name="Goldberg J."/>
            <person name="Griggs A."/>
            <person name="Gujja S."/>
            <person name="Hansen M."/>
            <person name="Howarth C."/>
            <person name="Imamovic A."/>
            <person name="Larimer J."/>
            <person name="McCowan C."/>
            <person name="Murphy C."/>
            <person name="Neiman D."/>
            <person name="Pearson M."/>
            <person name="Priest M."/>
            <person name="Roberts A."/>
            <person name="Saif S."/>
            <person name="Shea T."/>
            <person name="Sisk P."/>
            <person name="Sykes S."/>
            <person name="Wortman J."/>
            <person name="Nusbaum C."/>
            <person name="Birren B."/>
        </authorList>
    </citation>
    <scope>NUCLEOTIDE SEQUENCE [LARGE SCALE GENOMIC DNA]</scope>
    <source>
        <strain evidence="3 6">NIPH 899</strain>
    </source>
</reference>
<accession>N9MIW5</accession>
<keyword evidence="1" id="KW-0732">Signal</keyword>
<evidence type="ECO:0000313" key="8">
    <source>
        <dbReference type="Proteomes" id="UP000596079"/>
    </source>
</evidence>
<dbReference type="HOGENOM" id="CLU_157030_0_0_6"/>
<feature type="chain" id="PRO_5044737013" description="DUF7944 domain-containing protein" evidence="1">
    <location>
        <begin position="26"/>
        <end position="123"/>
    </location>
</feature>
<sequence>MMKKFSLWGTLALSLATFVSPAVIANDLTAEENDMIVKEDVASAQVMIEVCPGIIGQNAKFDTTIQQLIQSYLKEYSDKSMTYQKLQADSEYKTVLEEARQGAKQTAKDEQKTACEDVLAYQE</sequence>
<dbReference type="Proteomes" id="UP000013070">
    <property type="component" value="Unassembled WGS sequence"/>
</dbReference>
<reference evidence="5 8" key="3">
    <citation type="submission" date="2020-08" db="EMBL/GenBank/DDBJ databases">
        <title>Emergence of ISAba1-mediated novel tet(X) in Acinetobacter variabilis from a chicken farm.</title>
        <authorList>
            <person name="Peng K."/>
            <person name="Li R."/>
        </authorList>
    </citation>
    <scope>NUCLEOTIDE SEQUENCE [LARGE SCALE GENOMIC DNA]</scope>
    <source>
        <strain evidence="5 8">XM9F202-2</strain>
    </source>
</reference>
<dbReference type="STRING" id="70346.F897_01688"/>
<evidence type="ECO:0000313" key="3">
    <source>
        <dbReference type="EMBL" id="ENU99493.1"/>
    </source>
</evidence>
<dbReference type="Proteomes" id="UP000013101">
    <property type="component" value="Unassembled WGS sequence"/>
</dbReference>
<feature type="signal peptide" evidence="1">
    <location>
        <begin position="1"/>
        <end position="25"/>
    </location>
</feature>
<dbReference type="EMBL" id="APPE01000049">
    <property type="protein sequence ID" value="ENU99493.1"/>
    <property type="molecule type" value="Genomic_DNA"/>
</dbReference>
<dbReference type="AlphaFoldDB" id="N9MIW5"/>
<dbReference type="Pfam" id="PF25642">
    <property type="entry name" value="DUF7944"/>
    <property type="match status" value="1"/>
</dbReference>
<evidence type="ECO:0000313" key="5">
    <source>
        <dbReference type="EMBL" id="QQN89075.1"/>
    </source>
</evidence>
<evidence type="ECO:0000259" key="2">
    <source>
        <dbReference type="Pfam" id="PF25642"/>
    </source>
</evidence>
<keyword evidence="6" id="KW-1185">Reference proteome</keyword>
<feature type="domain" description="DUF7944" evidence="2">
    <location>
        <begin position="38"/>
        <end position="118"/>
    </location>
</feature>
<dbReference type="PATRIC" id="fig|1217710.3.peg.1465"/>
<accession>N8WRH3</accession>
<evidence type="ECO:0000313" key="6">
    <source>
        <dbReference type="Proteomes" id="UP000013070"/>
    </source>
</evidence>
<dbReference type="GeneID" id="89666457"/>
<dbReference type="RefSeq" id="WP_004782632.1">
    <property type="nucleotide sequence ID" value="NZ_AP024524.1"/>
</dbReference>
<dbReference type="OrthoDB" id="6711272at2"/>
<evidence type="ECO:0000313" key="4">
    <source>
        <dbReference type="EMBL" id="ENX08544.1"/>
    </source>
</evidence>
<dbReference type="EMBL" id="CP060811">
    <property type="protein sequence ID" value="QQN89075.1"/>
    <property type="molecule type" value="Genomic_DNA"/>
</dbReference>
<dbReference type="eggNOG" id="ENOG5031RBT">
    <property type="taxonomic scope" value="Bacteria"/>
</dbReference>
<organism evidence="4 7">
    <name type="scientific">Acinetobacter variabilis</name>
    <dbReference type="NCBI Taxonomy" id="70346"/>
    <lineage>
        <taxon>Bacteria</taxon>
        <taxon>Pseudomonadati</taxon>
        <taxon>Pseudomonadota</taxon>
        <taxon>Gammaproteobacteria</taxon>
        <taxon>Moraxellales</taxon>
        <taxon>Moraxellaceae</taxon>
        <taxon>Acinetobacter</taxon>
    </lineage>
</organism>
<evidence type="ECO:0000256" key="1">
    <source>
        <dbReference type="SAM" id="SignalP"/>
    </source>
</evidence>
<evidence type="ECO:0000313" key="7">
    <source>
        <dbReference type="Proteomes" id="UP000013101"/>
    </source>
</evidence>
<reference evidence="4 7" key="1">
    <citation type="submission" date="2013-02" db="EMBL/GenBank/DDBJ databases">
        <title>The Genome Sequence of Acinetobacter sp. NIPH 2171.</title>
        <authorList>
            <consortium name="The Broad Institute Genome Sequencing Platform"/>
            <consortium name="The Broad Institute Genome Sequencing Center for Infectious Disease"/>
            <person name="Cerqueira G."/>
            <person name="Feldgarden M."/>
            <person name="Courvalin P."/>
            <person name="Perichon B."/>
            <person name="Grillot-Courvalin C."/>
            <person name="Clermont D."/>
            <person name="Rocha E."/>
            <person name="Yoon E.-J."/>
            <person name="Nemec A."/>
            <person name="Walker B."/>
            <person name="Young S.K."/>
            <person name="Zeng Q."/>
            <person name="Gargeya S."/>
            <person name="Fitzgerald M."/>
            <person name="Haas B."/>
            <person name="Abouelleil A."/>
            <person name="Alvarado L."/>
            <person name="Arachchi H.M."/>
            <person name="Berlin A.M."/>
            <person name="Chapman S.B."/>
            <person name="Dewar J."/>
            <person name="Goldberg J."/>
            <person name="Griggs A."/>
            <person name="Gujja S."/>
            <person name="Hansen M."/>
            <person name="Howarth C."/>
            <person name="Imamovic A."/>
            <person name="Larimer J."/>
            <person name="McCowan C."/>
            <person name="Murphy C."/>
            <person name="Neiman D."/>
            <person name="Pearson M."/>
            <person name="Priest M."/>
            <person name="Roberts A."/>
            <person name="Saif S."/>
            <person name="Shea T."/>
            <person name="Sisk P."/>
            <person name="Sykes S."/>
            <person name="Wortman J."/>
            <person name="Nusbaum C."/>
            <person name="Birren B."/>
        </authorList>
    </citation>
    <scope>NUCLEOTIDE SEQUENCE [LARGE SCALE GENOMIC DNA]</scope>
    <source>
        <strain evidence="4 7">NIPH 2171</strain>
    </source>
</reference>
<dbReference type="PATRIC" id="fig|1217693.3.peg.1624"/>
<name>N9MIW5_9GAMM</name>
<dbReference type="NCBIfam" id="NF047330">
    <property type="entry name" value="MCR_0457_fam"/>
    <property type="match status" value="1"/>
</dbReference>
<proteinExistence type="predicted"/>
<dbReference type="EMBL" id="APRS01000012">
    <property type="protein sequence ID" value="ENX08544.1"/>
    <property type="molecule type" value="Genomic_DNA"/>
</dbReference>
<dbReference type="InterPro" id="IPR057704">
    <property type="entry name" value="DUF7944"/>
</dbReference>
<gene>
    <name evidence="4" type="ORF">F897_01688</name>
    <name evidence="3" type="ORF">F969_01549</name>
    <name evidence="5" type="ORF">IAQ69_05275</name>
</gene>
<dbReference type="Proteomes" id="UP000596079">
    <property type="component" value="Chromosome"/>
</dbReference>
<protein>
    <recommendedName>
        <fullName evidence="2">DUF7944 domain-containing protein</fullName>
    </recommendedName>
</protein>